<feature type="transmembrane region" description="Helical" evidence="8">
    <location>
        <begin position="98"/>
        <end position="116"/>
    </location>
</feature>
<keyword evidence="6 8" id="KW-0472">Membrane</keyword>
<dbReference type="AlphaFoldDB" id="A0A819ZE57"/>
<dbReference type="EMBL" id="CAJOAZ010007400">
    <property type="protein sequence ID" value="CAF4161944.1"/>
    <property type="molecule type" value="Genomic_DNA"/>
</dbReference>
<dbReference type="GO" id="GO:0000139">
    <property type="term" value="C:Golgi membrane"/>
    <property type="evidence" value="ECO:0007669"/>
    <property type="project" value="TreeGrafter"/>
</dbReference>
<comment type="subcellular location">
    <subcellularLocation>
        <location evidence="1">Membrane</location>
        <topology evidence="1">Multi-pass membrane protein</topology>
    </subcellularLocation>
</comment>
<accession>A0A819ZE57</accession>
<protein>
    <recommendedName>
        <fullName evidence="7">Adenosine 3'-phospho 5'-phosphosulfate transporter 1</fullName>
    </recommendedName>
</protein>
<comment type="similarity">
    <text evidence="2">Belongs to the nucleotide-sugar transporter family. SLC35B subfamily.</text>
</comment>
<evidence type="ECO:0000313" key="10">
    <source>
        <dbReference type="EMBL" id="CAF4161944.1"/>
    </source>
</evidence>
<keyword evidence="4 8" id="KW-0812">Transmembrane</keyword>
<proteinExistence type="inferred from homology"/>
<dbReference type="GO" id="GO:0005789">
    <property type="term" value="C:endoplasmic reticulum membrane"/>
    <property type="evidence" value="ECO:0007669"/>
    <property type="project" value="TreeGrafter"/>
</dbReference>
<dbReference type="Proteomes" id="UP000663845">
    <property type="component" value="Unassembled WGS sequence"/>
</dbReference>
<evidence type="ECO:0000256" key="4">
    <source>
        <dbReference type="ARBA" id="ARBA00022692"/>
    </source>
</evidence>
<dbReference type="Proteomes" id="UP000663844">
    <property type="component" value="Unassembled WGS sequence"/>
</dbReference>
<keyword evidence="5 8" id="KW-1133">Transmembrane helix</keyword>
<sequence length="117" mass="12837">MQRSTSTAPPLLRYCVISYANCMATWFQYESLLYISFPVQVIAKSIKTIPVMILGKLVAGKTYPLKQYVLLIVMSAGIALFLSGYQTNGTIILTSGKANHNLTILNGAILLICYLVS</sequence>
<dbReference type="EMBL" id="CAJNOG010001938">
    <property type="protein sequence ID" value="CAF1480759.1"/>
    <property type="molecule type" value="Genomic_DNA"/>
</dbReference>
<reference evidence="10" key="1">
    <citation type="submission" date="2021-02" db="EMBL/GenBank/DDBJ databases">
        <authorList>
            <person name="Nowell W R."/>
        </authorList>
    </citation>
    <scope>NUCLEOTIDE SEQUENCE</scope>
</reference>
<evidence type="ECO:0000313" key="11">
    <source>
        <dbReference type="Proteomes" id="UP000663844"/>
    </source>
</evidence>
<evidence type="ECO:0000256" key="8">
    <source>
        <dbReference type="SAM" id="Phobius"/>
    </source>
</evidence>
<dbReference type="PANTHER" id="PTHR10778">
    <property type="entry name" value="SOLUTE CARRIER FAMILY 35 MEMBER B"/>
    <property type="match status" value="1"/>
</dbReference>
<feature type="transmembrane region" description="Helical" evidence="8">
    <location>
        <begin position="35"/>
        <end position="55"/>
    </location>
</feature>
<organism evidence="10 11">
    <name type="scientific">Adineta steineri</name>
    <dbReference type="NCBI Taxonomy" id="433720"/>
    <lineage>
        <taxon>Eukaryota</taxon>
        <taxon>Metazoa</taxon>
        <taxon>Spiralia</taxon>
        <taxon>Gnathifera</taxon>
        <taxon>Rotifera</taxon>
        <taxon>Eurotatoria</taxon>
        <taxon>Bdelloidea</taxon>
        <taxon>Adinetida</taxon>
        <taxon>Adinetidae</taxon>
        <taxon>Adineta</taxon>
    </lineage>
</organism>
<dbReference type="InterPro" id="IPR013657">
    <property type="entry name" value="SCL35B1-4/HUT1"/>
</dbReference>
<gene>
    <name evidence="9" type="ORF">JYZ213_LOCUS42359</name>
    <name evidence="10" type="ORF">OXD698_LOCUS38662</name>
</gene>
<evidence type="ECO:0000256" key="1">
    <source>
        <dbReference type="ARBA" id="ARBA00004141"/>
    </source>
</evidence>
<evidence type="ECO:0000256" key="2">
    <source>
        <dbReference type="ARBA" id="ARBA00010694"/>
    </source>
</evidence>
<evidence type="ECO:0000256" key="7">
    <source>
        <dbReference type="ARBA" id="ARBA00039668"/>
    </source>
</evidence>
<comment type="caution">
    <text evidence="10">The sequence shown here is derived from an EMBL/GenBank/DDBJ whole genome shotgun (WGS) entry which is preliminary data.</text>
</comment>
<evidence type="ECO:0000256" key="5">
    <source>
        <dbReference type="ARBA" id="ARBA00022989"/>
    </source>
</evidence>
<evidence type="ECO:0000256" key="6">
    <source>
        <dbReference type="ARBA" id="ARBA00023136"/>
    </source>
</evidence>
<name>A0A819ZE57_9BILA</name>
<dbReference type="PANTHER" id="PTHR10778:SF13">
    <property type="entry name" value="ADENOSINE 3'-PHOSPHO 5'-PHOSPHOSULFATE TRANSPORTER 1"/>
    <property type="match status" value="1"/>
</dbReference>
<evidence type="ECO:0000256" key="3">
    <source>
        <dbReference type="ARBA" id="ARBA00022448"/>
    </source>
</evidence>
<keyword evidence="3" id="KW-0813">Transport</keyword>
<dbReference type="GO" id="GO:0046964">
    <property type="term" value="F:3'-phosphoadenosine 5'-phosphosulfate transmembrane transporter activity"/>
    <property type="evidence" value="ECO:0007669"/>
    <property type="project" value="TreeGrafter"/>
</dbReference>
<evidence type="ECO:0000313" key="9">
    <source>
        <dbReference type="EMBL" id="CAF1480759.1"/>
    </source>
</evidence>
<dbReference type="Pfam" id="PF08449">
    <property type="entry name" value="UAA"/>
    <property type="match status" value="1"/>
</dbReference>
<feature type="transmembrane region" description="Helical" evidence="8">
    <location>
        <begin position="67"/>
        <end position="86"/>
    </location>
</feature>